<dbReference type="InterPro" id="IPR018715">
    <property type="entry name" value="DUF2239"/>
</dbReference>
<dbReference type="AlphaFoldDB" id="A0A2A5AZ15"/>
<evidence type="ECO:0000256" key="1">
    <source>
        <dbReference type="SAM" id="MobiDB-lite"/>
    </source>
</evidence>
<dbReference type="EMBL" id="NVVJ01000025">
    <property type="protein sequence ID" value="PCJ24544.1"/>
    <property type="molecule type" value="Genomic_DNA"/>
</dbReference>
<accession>A0A2A5AZ15</accession>
<protein>
    <recommendedName>
        <fullName evidence="4">DUF2239 domain-containing protein</fullName>
    </recommendedName>
</protein>
<gene>
    <name evidence="2" type="ORF">COA96_09095</name>
</gene>
<comment type="caution">
    <text evidence="2">The sequence shown here is derived from an EMBL/GenBank/DDBJ whole genome shotgun (WGS) entry which is preliminary data.</text>
</comment>
<evidence type="ECO:0000313" key="3">
    <source>
        <dbReference type="Proteomes" id="UP000218327"/>
    </source>
</evidence>
<name>A0A2A5AZ15_9GAMM</name>
<evidence type="ECO:0008006" key="4">
    <source>
        <dbReference type="Google" id="ProtNLM"/>
    </source>
</evidence>
<feature type="region of interest" description="Disordered" evidence="1">
    <location>
        <begin position="70"/>
        <end position="89"/>
    </location>
</feature>
<dbReference type="Pfam" id="PF09998">
    <property type="entry name" value="DUF2239"/>
    <property type="match status" value="1"/>
</dbReference>
<sequence>MNNEQKIHNSITAFQDEAKLASGLPWDIALVVRDAIAADTDDSTFLCFDDHSGAFVDLDLSGTDADITSRVKPEKRQAAPEAKAKPGRPKLGVVSKEVTLLPRHWDWLGQQSGGASATLRKLVEAARKTNTGTQRARQAKAATDNFMRAMLGEQPDYEDAARALYRGEEARFCTLIKNWPGDLRDHALLLAGPAFQDNQPREEP</sequence>
<proteinExistence type="predicted"/>
<organism evidence="2 3">
    <name type="scientific">SAR86 cluster bacterium</name>
    <dbReference type="NCBI Taxonomy" id="2030880"/>
    <lineage>
        <taxon>Bacteria</taxon>
        <taxon>Pseudomonadati</taxon>
        <taxon>Pseudomonadota</taxon>
        <taxon>Gammaproteobacteria</taxon>
        <taxon>SAR86 cluster</taxon>
    </lineage>
</organism>
<reference evidence="3" key="1">
    <citation type="submission" date="2017-08" db="EMBL/GenBank/DDBJ databases">
        <title>A dynamic microbial community with high functional redundancy inhabits the cold, oxic subseafloor aquifer.</title>
        <authorList>
            <person name="Tully B.J."/>
            <person name="Wheat C.G."/>
            <person name="Glazer B.T."/>
            <person name="Huber J.A."/>
        </authorList>
    </citation>
    <scope>NUCLEOTIDE SEQUENCE [LARGE SCALE GENOMIC DNA]</scope>
</reference>
<dbReference type="Proteomes" id="UP000218327">
    <property type="component" value="Unassembled WGS sequence"/>
</dbReference>
<evidence type="ECO:0000313" key="2">
    <source>
        <dbReference type="EMBL" id="PCJ24544.1"/>
    </source>
</evidence>
<feature type="compositionally biased region" description="Basic and acidic residues" evidence="1">
    <location>
        <begin position="70"/>
        <end position="84"/>
    </location>
</feature>